<keyword evidence="2" id="KW-1185">Reference proteome</keyword>
<organism evidence="1 2">
    <name type="scientific">Pseudorhizobium tarimense</name>
    <dbReference type="NCBI Taxonomy" id="1079109"/>
    <lineage>
        <taxon>Bacteria</taxon>
        <taxon>Pseudomonadati</taxon>
        <taxon>Pseudomonadota</taxon>
        <taxon>Alphaproteobacteria</taxon>
        <taxon>Hyphomicrobiales</taxon>
        <taxon>Rhizobiaceae</taxon>
        <taxon>Rhizobium/Agrobacterium group</taxon>
        <taxon>Pseudorhizobium</taxon>
    </lineage>
</organism>
<evidence type="ECO:0000313" key="1">
    <source>
        <dbReference type="EMBL" id="MET3585809.1"/>
    </source>
</evidence>
<evidence type="ECO:0000313" key="2">
    <source>
        <dbReference type="Proteomes" id="UP001549031"/>
    </source>
</evidence>
<sequence length="139" mass="15335">MSNVVDLGRREPLVWCCAACGCSTFKLYEGGITECAGCELKGSDNGEWIRELPEPAGPVKDKLTDSKVISFSDASPAAALRSMLQRVDADNLVCIIAMETNGRVRTWGGIDTQDRIDWLDRRLREARDLLTMLAPTTKE</sequence>
<name>A0ABV2H5H6_9HYPH</name>
<protein>
    <submittedName>
        <fullName evidence="1">Uncharacterized protein</fullName>
    </submittedName>
</protein>
<gene>
    <name evidence="1" type="ORF">ABID21_001918</name>
</gene>
<dbReference type="RefSeq" id="WP_247243731.1">
    <property type="nucleotide sequence ID" value="NZ_JALJRA010000006.1"/>
</dbReference>
<proteinExistence type="predicted"/>
<dbReference type="Proteomes" id="UP001549031">
    <property type="component" value="Unassembled WGS sequence"/>
</dbReference>
<comment type="caution">
    <text evidence="1">The sequence shown here is derived from an EMBL/GenBank/DDBJ whole genome shotgun (WGS) entry which is preliminary data.</text>
</comment>
<accession>A0ABV2H5H6</accession>
<dbReference type="EMBL" id="JBEPLJ010000006">
    <property type="protein sequence ID" value="MET3585809.1"/>
    <property type="molecule type" value="Genomic_DNA"/>
</dbReference>
<reference evidence="1 2" key="1">
    <citation type="submission" date="2024-06" db="EMBL/GenBank/DDBJ databases">
        <title>Genomic Encyclopedia of Type Strains, Phase IV (KMG-IV): sequencing the most valuable type-strain genomes for metagenomic binning, comparative biology and taxonomic classification.</title>
        <authorList>
            <person name="Goeker M."/>
        </authorList>
    </citation>
    <scope>NUCLEOTIDE SEQUENCE [LARGE SCALE GENOMIC DNA]</scope>
    <source>
        <strain evidence="1 2">DSM 105042</strain>
    </source>
</reference>